<keyword evidence="9" id="KW-1185">Reference proteome</keyword>
<evidence type="ECO:0000259" key="6">
    <source>
        <dbReference type="PROSITE" id="PS50110"/>
    </source>
</evidence>
<evidence type="ECO:0000256" key="4">
    <source>
        <dbReference type="PROSITE-ProRule" id="PRU00050"/>
    </source>
</evidence>
<dbReference type="SUPFAM" id="SSF52172">
    <property type="entry name" value="CheY-like"/>
    <property type="match status" value="1"/>
</dbReference>
<evidence type="ECO:0000256" key="1">
    <source>
        <dbReference type="ARBA" id="ARBA00022801"/>
    </source>
</evidence>
<dbReference type="GO" id="GO:0005737">
    <property type="term" value="C:cytoplasm"/>
    <property type="evidence" value="ECO:0007669"/>
    <property type="project" value="UniProtKB-SubCell"/>
</dbReference>
<gene>
    <name evidence="3" type="primary">cheB</name>
    <name evidence="8" type="ORF">SAMN05444354_13537</name>
</gene>
<organism evidence="8 9">
    <name type="scientific">Stigmatella aurantiaca</name>
    <dbReference type="NCBI Taxonomy" id="41"/>
    <lineage>
        <taxon>Bacteria</taxon>
        <taxon>Pseudomonadati</taxon>
        <taxon>Myxococcota</taxon>
        <taxon>Myxococcia</taxon>
        <taxon>Myxococcales</taxon>
        <taxon>Cystobacterineae</taxon>
        <taxon>Archangiaceae</taxon>
        <taxon>Stigmatella</taxon>
    </lineage>
</organism>
<dbReference type="SUPFAM" id="SSF52738">
    <property type="entry name" value="Methylesterase CheB, C-terminal domain"/>
    <property type="match status" value="1"/>
</dbReference>
<feature type="domain" description="Response regulatory" evidence="6">
    <location>
        <begin position="5"/>
        <end position="123"/>
    </location>
</feature>
<evidence type="ECO:0000256" key="5">
    <source>
        <dbReference type="PROSITE-ProRule" id="PRU00169"/>
    </source>
</evidence>
<sequence length="364" mass="38685">MTPIRILVADDSAVARRQICQMLGTDPSLEVVAVAATGRITLEKVEEVRPDILVLDLAMPDMNGLEVLKVLRNKAPHLPVVMFSAMTERAGPFTLDALALGASDYVTKPSASIAEGAPLEHVQGQLISKIKTLHARNLQAHGPVKRPRPIESPVPIAKPSRVTAVVIGASTGGPNMLTEVLTSLPPSFPVPILIAQHMPPVFTRLFAERLDTLCRIRVQEARTGEVLRPGHVWIAPGDFHLGLIRDGAAVRLLTHQGPPENSCRPAADVLFRSAASVLGSGVLAVVMTGMGQDGTKGSQEVHEAGGQILVQDPETCVVGGMPRAVMRSGVAHQVVPLKGLGSEILRRVTRASPLGFDMPGSTKF</sequence>
<evidence type="ECO:0000313" key="9">
    <source>
        <dbReference type="Proteomes" id="UP000182719"/>
    </source>
</evidence>
<keyword evidence="1 3" id="KW-0378">Hydrolase</keyword>
<dbReference type="EC" id="3.1.1.61" evidence="3"/>
<feature type="active site" evidence="3 4">
    <location>
        <position position="293"/>
    </location>
</feature>
<dbReference type="GO" id="GO:0008984">
    <property type="term" value="F:protein-glutamate methylesterase activity"/>
    <property type="evidence" value="ECO:0007669"/>
    <property type="project" value="UniProtKB-UniRule"/>
</dbReference>
<dbReference type="EC" id="3.5.1.44" evidence="3"/>
<comment type="function">
    <text evidence="3">Involved in chemotaxis. Part of a chemotaxis signal transduction system that modulates chemotaxis in response to various stimuli. Catalyzes the demethylation of specific methylglutamate residues introduced into the chemoreceptors (methyl-accepting chemotaxis proteins or MCP) by CheR. Also mediates the irreversible deamidation of specific glutamine residues to glutamic acid.</text>
</comment>
<name>A0A1H8F084_STIAU</name>
<dbReference type="PROSITE" id="PS50122">
    <property type="entry name" value="CHEB"/>
    <property type="match status" value="1"/>
</dbReference>
<evidence type="ECO:0000313" key="8">
    <source>
        <dbReference type="EMBL" id="SEN25135.1"/>
    </source>
</evidence>
<dbReference type="SMART" id="SM00448">
    <property type="entry name" value="REC"/>
    <property type="match status" value="1"/>
</dbReference>
<feature type="active site" evidence="3 4">
    <location>
        <position position="197"/>
    </location>
</feature>
<dbReference type="InterPro" id="IPR001789">
    <property type="entry name" value="Sig_transdc_resp-reg_receiver"/>
</dbReference>
<dbReference type="Gene3D" id="3.40.50.2300">
    <property type="match status" value="1"/>
</dbReference>
<comment type="catalytic activity">
    <reaction evidence="3">
        <text>L-glutaminyl-[protein] + H2O = L-glutamyl-[protein] + NH4(+)</text>
        <dbReference type="Rhea" id="RHEA:16441"/>
        <dbReference type="Rhea" id="RHEA-COMP:10207"/>
        <dbReference type="Rhea" id="RHEA-COMP:10208"/>
        <dbReference type="ChEBI" id="CHEBI:15377"/>
        <dbReference type="ChEBI" id="CHEBI:28938"/>
        <dbReference type="ChEBI" id="CHEBI:29973"/>
        <dbReference type="ChEBI" id="CHEBI:30011"/>
        <dbReference type="EC" id="3.5.1.44"/>
    </reaction>
</comment>
<dbReference type="CDD" id="cd16432">
    <property type="entry name" value="CheB_Rec"/>
    <property type="match status" value="1"/>
</dbReference>
<feature type="domain" description="CheB-type methylesterase" evidence="7">
    <location>
        <begin position="165"/>
        <end position="351"/>
    </location>
</feature>
<keyword evidence="3" id="KW-0963">Cytoplasm</keyword>
<comment type="similarity">
    <text evidence="3">Belongs to the CheB family.</text>
</comment>
<dbReference type="OrthoDB" id="9793421at2"/>
<feature type="modified residue" description="4-aspartylphosphate" evidence="3 5">
    <location>
        <position position="56"/>
    </location>
</feature>
<dbReference type="PANTHER" id="PTHR42872">
    <property type="entry name" value="PROTEIN-GLUTAMATE METHYLESTERASE/PROTEIN-GLUTAMINE GLUTAMINASE"/>
    <property type="match status" value="1"/>
</dbReference>
<evidence type="ECO:0000256" key="2">
    <source>
        <dbReference type="ARBA" id="ARBA00048267"/>
    </source>
</evidence>
<dbReference type="Proteomes" id="UP000182719">
    <property type="component" value="Unassembled WGS sequence"/>
</dbReference>
<dbReference type="NCBIfam" id="NF001965">
    <property type="entry name" value="PRK00742.1"/>
    <property type="match status" value="1"/>
</dbReference>
<comment type="domain">
    <text evidence="3">Contains a C-terminal catalytic domain, and an N-terminal region which modulates catalytic activity.</text>
</comment>
<dbReference type="GO" id="GO:0000156">
    <property type="term" value="F:phosphorelay response regulator activity"/>
    <property type="evidence" value="ECO:0007669"/>
    <property type="project" value="InterPro"/>
</dbReference>
<comment type="subcellular location">
    <subcellularLocation>
        <location evidence="3">Cytoplasm</location>
    </subcellularLocation>
</comment>
<dbReference type="EMBL" id="FOAP01000035">
    <property type="protein sequence ID" value="SEN25135.1"/>
    <property type="molecule type" value="Genomic_DNA"/>
</dbReference>
<feature type="active site" evidence="3 4">
    <location>
        <position position="170"/>
    </location>
</feature>
<reference evidence="9" key="1">
    <citation type="submission" date="2016-10" db="EMBL/GenBank/DDBJ databases">
        <authorList>
            <person name="Varghese N."/>
            <person name="Submissions S."/>
        </authorList>
    </citation>
    <scope>NUCLEOTIDE SEQUENCE [LARGE SCALE GENOMIC DNA]</scope>
    <source>
        <strain evidence="9">DSM 17044</strain>
    </source>
</reference>
<dbReference type="InterPro" id="IPR008248">
    <property type="entry name" value="CheB-like"/>
</dbReference>
<keyword evidence="3 5" id="KW-0597">Phosphoprotein</keyword>
<evidence type="ECO:0000259" key="7">
    <source>
        <dbReference type="PROSITE" id="PS50122"/>
    </source>
</evidence>
<dbReference type="PROSITE" id="PS50110">
    <property type="entry name" value="RESPONSE_REGULATORY"/>
    <property type="match status" value="1"/>
</dbReference>
<evidence type="ECO:0000256" key="3">
    <source>
        <dbReference type="HAMAP-Rule" id="MF_00099"/>
    </source>
</evidence>
<dbReference type="Pfam" id="PF01339">
    <property type="entry name" value="CheB_methylest"/>
    <property type="match status" value="1"/>
</dbReference>
<proteinExistence type="inferred from homology"/>
<dbReference type="InterPro" id="IPR035909">
    <property type="entry name" value="CheB_C"/>
</dbReference>
<dbReference type="GO" id="GO:0006935">
    <property type="term" value="P:chemotaxis"/>
    <property type="evidence" value="ECO:0007669"/>
    <property type="project" value="UniProtKB-UniRule"/>
</dbReference>
<dbReference type="InterPro" id="IPR011006">
    <property type="entry name" value="CheY-like_superfamily"/>
</dbReference>
<dbReference type="CDD" id="cd17541">
    <property type="entry name" value="REC_CheB-like"/>
    <property type="match status" value="1"/>
</dbReference>
<accession>A0A1H8F084</accession>
<keyword evidence="3 4" id="KW-0145">Chemotaxis</keyword>
<dbReference type="HAMAP" id="MF_00099">
    <property type="entry name" value="CheB_chemtxs"/>
    <property type="match status" value="1"/>
</dbReference>
<protein>
    <recommendedName>
        <fullName evidence="3">Protein-glutamate methylesterase/protein-glutamine glutaminase</fullName>
        <ecNumber evidence="3">3.1.1.61</ecNumber>
        <ecNumber evidence="3">3.5.1.44</ecNumber>
    </recommendedName>
</protein>
<dbReference type="PANTHER" id="PTHR42872:SF3">
    <property type="entry name" value="PROTEIN-GLUTAMATE METHYLESTERASE_PROTEIN-GLUTAMINE GLUTAMINASE 1"/>
    <property type="match status" value="1"/>
</dbReference>
<dbReference type="AlphaFoldDB" id="A0A1H8F084"/>
<comment type="PTM">
    <text evidence="3">Phosphorylated by CheA. Phosphorylation of the N-terminal regulatory domain activates the methylesterase activity.</text>
</comment>
<dbReference type="RefSeq" id="WP_075011270.1">
    <property type="nucleotide sequence ID" value="NZ_FOAP01000035.1"/>
</dbReference>
<comment type="catalytic activity">
    <reaction evidence="2 3">
        <text>[protein]-L-glutamate 5-O-methyl ester + H2O = L-glutamyl-[protein] + methanol + H(+)</text>
        <dbReference type="Rhea" id="RHEA:23236"/>
        <dbReference type="Rhea" id="RHEA-COMP:10208"/>
        <dbReference type="Rhea" id="RHEA-COMP:10311"/>
        <dbReference type="ChEBI" id="CHEBI:15377"/>
        <dbReference type="ChEBI" id="CHEBI:15378"/>
        <dbReference type="ChEBI" id="CHEBI:17790"/>
        <dbReference type="ChEBI" id="CHEBI:29973"/>
        <dbReference type="ChEBI" id="CHEBI:82795"/>
        <dbReference type="EC" id="3.1.1.61"/>
    </reaction>
</comment>
<dbReference type="Gene3D" id="3.40.50.180">
    <property type="entry name" value="Methylesterase CheB, C-terminal domain"/>
    <property type="match status" value="1"/>
</dbReference>
<dbReference type="Pfam" id="PF00072">
    <property type="entry name" value="Response_reg"/>
    <property type="match status" value="1"/>
</dbReference>
<dbReference type="GO" id="GO:0050568">
    <property type="term" value="F:protein-glutamine glutaminase activity"/>
    <property type="evidence" value="ECO:0007669"/>
    <property type="project" value="UniProtKB-UniRule"/>
</dbReference>
<dbReference type="PIRSF" id="PIRSF000876">
    <property type="entry name" value="RR_chemtxs_CheB"/>
    <property type="match status" value="1"/>
</dbReference>
<dbReference type="InterPro" id="IPR000673">
    <property type="entry name" value="Sig_transdc_resp-reg_Me-estase"/>
</dbReference>